<dbReference type="EMBL" id="VIEB01000334">
    <property type="protein sequence ID" value="TQD94848.1"/>
    <property type="molecule type" value="Genomic_DNA"/>
</dbReference>
<evidence type="ECO:0000313" key="1">
    <source>
        <dbReference type="EMBL" id="TQD94848.1"/>
    </source>
</evidence>
<proteinExistence type="predicted"/>
<sequence>MVVDPAKRSVVSFWWIGDFRIKMLRKKVIGWGLFGFNICGPHSNGPHLTKNLQLLLY</sequence>
<name>A0A540M845_MALBA</name>
<protein>
    <submittedName>
        <fullName evidence="1">Uncharacterized protein</fullName>
    </submittedName>
</protein>
<evidence type="ECO:0000313" key="2">
    <source>
        <dbReference type="Proteomes" id="UP000315295"/>
    </source>
</evidence>
<accession>A0A540M845</accession>
<dbReference type="AlphaFoldDB" id="A0A540M845"/>
<keyword evidence="2" id="KW-1185">Reference proteome</keyword>
<comment type="caution">
    <text evidence="1">The sequence shown here is derived from an EMBL/GenBank/DDBJ whole genome shotgun (WGS) entry which is preliminary data.</text>
</comment>
<organism evidence="1 2">
    <name type="scientific">Malus baccata</name>
    <name type="common">Siberian crab apple</name>
    <name type="synonym">Pyrus baccata</name>
    <dbReference type="NCBI Taxonomy" id="106549"/>
    <lineage>
        <taxon>Eukaryota</taxon>
        <taxon>Viridiplantae</taxon>
        <taxon>Streptophyta</taxon>
        <taxon>Embryophyta</taxon>
        <taxon>Tracheophyta</taxon>
        <taxon>Spermatophyta</taxon>
        <taxon>Magnoliopsida</taxon>
        <taxon>eudicotyledons</taxon>
        <taxon>Gunneridae</taxon>
        <taxon>Pentapetalae</taxon>
        <taxon>rosids</taxon>
        <taxon>fabids</taxon>
        <taxon>Rosales</taxon>
        <taxon>Rosaceae</taxon>
        <taxon>Amygdaloideae</taxon>
        <taxon>Maleae</taxon>
        <taxon>Malus</taxon>
    </lineage>
</organism>
<reference evidence="1 2" key="1">
    <citation type="journal article" date="2019" name="G3 (Bethesda)">
        <title>Sequencing of a Wild Apple (Malus baccata) Genome Unravels the Differences Between Cultivated and Wild Apple Species Regarding Disease Resistance and Cold Tolerance.</title>
        <authorList>
            <person name="Chen X."/>
        </authorList>
    </citation>
    <scope>NUCLEOTIDE SEQUENCE [LARGE SCALE GENOMIC DNA]</scope>
    <source>
        <strain evidence="2">cv. Shandingzi</strain>
        <tissue evidence="1">Leaves</tissue>
    </source>
</reference>
<gene>
    <name evidence="1" type="ORF">C1H46_019548</name>
</gene>
<dbReference type="Proteomes" id="UP000315295">
    <property type="component" value="Unassembled WGS sequence"/>
</dbReference>